<dbReference type="Gene3D" id="3.30.70.1230">
    <property type="entry name" value="Nucleotide cyclase"/>
    <property type="match status" value="1"/>
</dbReference>
<dbReference type="NCBIfam" id="TIGR04510">
    <property type="entry name" value="mod_pep_cyc"/>
    <property type="match status" value="1"/>
</dbReference>
<name>A0A7W3FQC1_9GAMM</name>
<organism evidence="1 2">
    <name type="scientific">Stenotrophomonas tumulicola</name>
    <dbReference type="NCBI Taxonomy" id="1685415"/>
    <lineage>
        <taxon>Bacteria</taxon>
        <taxon>Pseudomonadati</taxon>
        <taxon>Pseudomonadota</taxon>
        <taxon>Gammaproteobacteria</taxon>
        <taxon>Lysobacterales</taxon>
        <taxon>Lysobacteraceae</taxon>
        <taxon>Stenotrophomonas</taxon>
    </lineage>
</organism>
<evidence type="ECO:0000313" key="1">
    <source>
        <dbReference type="EMBL" id="MBA8683710.1"/>
    </source>
</evidence>
<dbReference type="GO" id="GO:0004016">
    <property type="term" value="F:adenylate cyclase activity"/>
    <property type="evidence" value="ECO:0007669"/>
    <property type="project" value="UniProtKB-ARBA"/>
</dbReference>
<dbReference type="GO" id="GO:0035556">
    <property type="term" value="P:intracellular signal transduction"/>
    <property type="evidence" value="ECO:0007669"/>
    <property type="project" value="InterPro"/>
</dbReference>
<protein>
    <submittedName>
        <fullName evidence="1">Putative peptide modification system cyclase</fullName>
    </submittedName>
</protein>
<dbReference type="Proteomes" id="UP000547058">
    <property type="component" value="Unassembled WGS sequence"/>
</dbReference>
<dbReference type="Gene3D" id="1.25.40.10">
    <property type="entry name" value="Tetratricopeptide repeat domain"/>
    <property type="match status" value="1"/>
</dbReference>
<proteinExistence type="predicted"/>
<dbReference type="InterPro" id="IPR001054">
    <property type="entry name" value="A/G_cyclase"/>
</dbReference>
<dbReference type="InterPro" id="IPR030966">
    <property type="entry name" value="Mod_pep_cyc"/>
</dbReference>
<dbReference type="SUPFAM" id="SSF48452">
    <property type="entry name" value="TPR-like"/>
    <property type="match status" value="1"/>
</dbReference>
<dbReference type="PANTHER" id="PTHR43081:SF1">
    <property type="entry name" value="ADENYLATE CYCLASE, TERMINAL-DIFFERENTIATION SPECIFIC"/>
    <property type="match status" value="1"/>
</dbReference>
<dbReference type="PANTHER" id="PTHR43081">
    <property type="entry name" value="ADENYLATE CYCLASE, TERMINAL-DIFFERENTIATION SPECIFIC-RELATED"/>
    <property type="match status" value="1"/>
</dbReference>
<dbReference type="EMBL" id="JACGXS010000015">
    <property type="protein sequence ID" value="MBA8683710.1"/>
    <property type="molecule type" value="Genomic_DNA"/>
</dbReference>
<evidence type="ECO:0000313" key="2">
    <source>
        <dbReference type="Proteomes" id="UP000547058"/>
    </source>
</evidence>
<dbReference type="CDD" id="cd07302">
    <property type="entry name" value="CHD"/>
    <property type="match status" value="1"/>
</dbReference>
<comment type="caution">
    <text evidence="1">The sequence shown here is derived from an EMBL/GenBank/DDBJ whole genome shotgun (WGS) entry which is preliminary data.</text>
</comment>
<dbReference type="RefSeq" id="WP_182341950.1">
    <property type="nucleotide sequence ID" value="NZ_JACGXS010000015.1"/>
</dbReference>
<gene>
    <name evidence="1" type="ORF">H4O11_18055</name>
</gene>
<dbReference type="Gene3D" id="3.40.50.10610">
    <property type="entry name" value="ABC-type transport auxiliary lipoprotein component"/>
    <property type="match status" value="1"/>
</dbReference>
<reference evidence="1 2" key="1">
    <citation type="submission" date="2020-08" db="EMBL/GenBank/DDBJ databases">
        <title>Stenotrophomonas tumulicola JCM 30961.</title>
        <authorList>
            <person name="Deng Y."/>
        </authorList>
    </citation>
    <scope>NUCLEOTIDE SEQUENCE [LARGE SCALE GENOMIC DNA]</scope>
    <source>
        <strain evidence="1 2">JCM 30961</strain>
    </source>
</reference>
<keyword evidence="2" id="KW-1185">Reference proteome</keyword>
<sequence length="822" mass="89944">MRGDTDSSPHVPQMRALLFTDLCDSTTLVERIGDAAAAELFQQHDRLVLAMQQRWRGQQIDRSDGLFLLFERPVDALGFALDYQQGLRQLGQGNNVPLLARAGLHVGEVILWKNSAEAVALGSKAVEVEGLAKPMAARLMQLARPGQILLSATAESMVRRAADGMGEVGNGLKWKSFGRWRFKGVAQPMEVFGVVSPTVPPVGRPRATPKAMRDIPPWRRPMTMVAEATFAVTLVVGVWLMTRPAPAIAFVERDWVVLGSLHNKTGDPLLGDALQQAFRISLEQSQYVNVLSEMKIRETLRNMQRDPGELLDRASANEVAIRDGAKAVIMPSAVEVHGKLRISVEVLDPVSGRTVYAEHADGLGLESALASTDRVVASMRTRLGETVQSIGRASSPLPQVATGSLDALHAYATGMKAYGELHYADALGFFEQAARFDPGFASAYLAQMRVLFASGDNLRARELLARAEGLSNRLPPRDRLYLDAWSAELQGKGVAESAIKWKLLGDLYPDYHAAHANRANALFSLGEYAASEQEAGRAVVPQNPLRSLALQMRARARFAQQKVEAAIIDYRTVLNAGKAPPNRELASALATTGDYGAANRMLDSIPADSLPAWIQRIAVALDEGSPGQARIALVEATRRCRMKGHVCNVFRVQGLTLDVLSSDPPSVVVFRQALQSMYSDAQQADGADRAEWAFMGTAGLYLAQRAGYDHVAEEWIDRYAELGQALADPRALQMVELVRAVSLFRDGHQHEAIERLRAGMDGRELFQAHVSLHDMYLDSGQPELAEGQRHWVAEHTGLAYVENPGTYALMALNLGDVHRLRQ</sequence>
<dbReference type="InterPro" id="IPR029787">
    <property type="entry name" value="Nucleotide_cyclase"/>
</dbReference>
<dbReference type="GO" id="GO:0009190">
    <property type="term" value="P:cyclic nucleotide biosynthetic process"/>
    <property type="evidence" value="ECO:0007669"/>
    <property type="project" value="InterPro"/>
</dbReference>
<dbReference type="InterPro" id="IPR011990">
    <property type="entry name" value="TPR-like_helical_dom_sf"/>
</dbReference>
<accession>A0A7W3FQC1</accession>
<dbReference type="InterPro" id="IPR050697">
    <property type="entry name" value="Adenylyl/Guanylyl_Cyclase_3/4"/>
</dbReference>
<dbReference type="SUPFAM" id="SSF55073">
    <property type="entry name" value="Nucleotide cyclase"/>
    <property type="match status" value="1"/>
</dbReference>
<dbReference type="AlphaFoldDB" id="A0A7W3FQC1"/>